<name>A0ABW5VPP5_9MICO</name>
<protein>
    <submittedName>
        <fullName evidence="1">Uncharacterized protein</fullName>
    </submittedName>
</protein>
<evidence type="ECO:0000313" key="2">
    <source>
        <dbReference type="Proteomes" id="UP001597479"/>
    </source>
</evidence>
<organism evidence="1 2">
    <name type="scientific">Promicromonospora vindobonensis</name>
    <dbReference type="NCBI Taxonomy" id="195748"/>
    <lineage>
        <taxon>Bacteria</taxon>
        <taxon>Bacillati</taxon>
        <taxon>Actinomycetota</taxon>
        <taxon>Actinomycetes</taxon>
        <taxon>Micrococcales</taxon>
        <taxon>Promicromonosporaceae</taxon>
        <taxon>Promicromonospora</taxon>
    </lineage>
</organism>
<accession>A0ABW5VPP5</accession>
<dbReference type="RefSeq" id="WP_377180768.1">
    <property type="nucleotide sequence ID" value="NZ_JBHUOG010000001.1"/>
</dbReference>
<dbReference type="EMBL" id="JBHUOG010000001">
    <property type="protein sequence ID" value="MFD2792929.1"/>
    <property type="molecule type" value="Genomic_DNA"/>
</dbReference>
<reference evidence="2" key="1">
    <citation type="journal article" date="2019" name="Int. J. Syst. Evol. Microbiol.">
        <title>The Global Catalogue of Microorganisms (GCM) 10K type strain sequencing project: providing services to taxonomists for standard genome sequencing and annotation.</title>
        <authorList>
            <consortium name="The Broad Institute Genomics Platform"/>
            <consortium name="The Broad Institute Genome Sequencing Center for Infectious Disease"/>
            <person name="Wu L."/>
            <person name="Ma J."/>
        </authorList>
    </citation>
    <scope>NUCLEOTIDE SEQUENCE [LARGE SCALE GENOMIC DNA]</scope>
    <source>
        <strain evidence="2">CCM 7044</strain>
    </source>
</reference>
<gene>
    <name evidence="1" type="ORF">ACFS27_05130</name>
</gene>
<keyword evidence="2" id="KW-1185">Reference proteome</keyword>
<comment type="caution">
    <text evidence="1">The sequence shown here is derived from an EMBL/GenBank/DDBJ whole genome shotgun (WGS) entry which is preliminary data.</text>
</comment>
<evidence type="ECO:0000313" key="1">
    <source>
        <dbReference type="EMBL" id="MFD2792929.1"/>
    </source>
</evidence>
<proteinExistence type="predicted"/>
<sequence length="169" mass="18602">MDVTLGAVLAIVGVLLGQVAAHLFSRRSAAAANDWARSERLHQERIAAYAALAGSLATYRRGMLDRAFAKVQAPRDPAYEDLLRESRRSRDSAQQALYLVELLCDRPEVVRAARVAYYSMDEFVEINGREKIDAARNLTRATIQRFVSTARDTISPVPAEGAKESGPVV</sequence>
<dbReference type="Proteomes" id="UP001597479">
    <property type="component" value="Unassembled WGS sequence"/>
</dbReference>